<dbReference type="PANTHER" id="PTHR11469:SF1">
    <property type="entry name" value="GLUCOSE-6-PHOSPHATE ISOMERASE"/>
    <property type="match status" value="1"/>
</dbReference>
<reference evidence="10 11" key="1">
    <citation type="journal article" date="2013" name="Genome Announc.">
        <title>Draft Genome Sequence of Pseudomonas fluorescens LMG 5329, a White Line-Inducing Principle-Producing Bioindicator for the Mushroom Pathogen Pseudomonas tolaasii.</title>
        <authorList>
            <person name="Ghequire M.G."/>
            <person name="Rokni-Zadeh H."/>
            <person name="Zarrineh P."/>
            <person name="De Mot R."/>
        </authorList>
    </citation>
    <scope>NUCLEOTIDE SEQUENCE [LARGE SCALE GENOMIC DNA]</scope>
    <source>
        <strain evidence="10 11">LMG 5329</strain>
    </source>
</reference>
<keyword evidence="4 8" id="KW-0963">Cytoplasm</keyword>
<evidence type="ECO:0000256" key="7">
    <source>
        <dbReference type="ARBA" id="ARBA00029321"/>
    </source>
</evidence>
<comment type="function">
    <text evidence="8">Catalyzes the reversible isomerization of glucose-6-phosphate to fructose-6-phosphate.</text>
</comment>
<dbReference type="PRINTS" id="PR00662">
    <property type="entry name" value="G6PISOMERASE"/>
</dbReference>
<keyword evidence="5 8" id="KW-0324">Glycolysis</keyword>
<dbReference type="InterPro" id="IPR046348">
    <property type="entry name" value="SIS_dom_sf"/>
</dbReference>
<organism evidence="10 11">
    <name type="scientific">Pseudomonas fluorescens LMG 5329</name>
    <dbReference type="NCBI Taxonomy" id="1324332"/>
    <lineage>
        <taxon>Bacteria</taxon>
        <taxon>Pseudomonadati</taxon>
        <taxon>Pseudomonadota</taxon>
        <taxon>Gammaproteobacteria</taxon>
        <taxon>Pseudomonadales</taxon>
        <taxon>Pseudomonadaceae</taxon>
        <taxon>Pseudomonas</taxon>
    </lineage>
</organism>
<sequence>MAYYRTPHDVTALPAWQALNQHRQAMQDFSMREAFNADPQRFSQFTLSSCGLFLDYSKNLITSETRDLLVGLAKEVGLKDAINSLYAGEPVNSSEGRPALHTALRRPVGDKLSVNGVNIMPDVHKVLNQITDLVGRIHDGLWRGYTEKPITDVVNIGIGGSFLGPELVSEALLSYAHKGVRCHYLANIDGSEFHELTMKLRAETTLFIVSSKSFNTLETLKNAQAARAWYLAQGGSEAELYRHFIAVSSNNAAAVAFGIREENIFPMWDWVGGRYSLWSAIGLPIALAIGMSNFKELLSGAYTMDQHFQNAPFEQNMPVLLGLLGVWYGNFWGAQSHAILPYDHYLRNITKHLQQLDMESNGKSVRQDGTPVATDTGPVIWGGVGCNGQHAYHQLLHQGTQLIPADFIVPIVSFNPVSDHHQWLYANCLSQSQALMLGKTRAEAETELRDKGIPEDEVQKLAPHKVIPGNRPSNTLVVERISPRRLGALVAMYEHKVFVQSVIWGINAFDQWGVELGKELGKGVYNRLTGAEETLADDASTQGLINYFRGRHRG</sequence>
<dbReference type="RefSeq" id="WP_038844171.1">
    <property type="nucleotide sequence ID" value="NZ_ASGY01000051.1"/>
</dbReference>
<evidence type="ECO:0000256" key="1">
    <source>
        <dbReference type="ARBA" id="ARBA00004926"/>
    </source>
</evidence>
<dbReference type="Pfam" id="PF00342">
    <property type="entry name" value="PGI"/>
    <property type="match status" value="1"/>
</dbReference>
<dbReference type="GO" id="GO:0006096">
    <property type="term" value="P:glycolytic process"/>
    <property type="evidence" value="ECO:0007669"/>
    <property type="project" value="UniProtKB-UniRule"/>
</dbReference>
<comment type="caution">
    <text evidence="10">The sequence shown here is derived from an EMBL/GenBank/DDBJ whole genome shotgun (WGS) entry which is preliminary data.</text>
</comment>
<dbReference type="GO" id="GO:0048029">
    <property type="term" value="F:monosaccharide binding"/>
    <property type="evidence" value="ECO:0007669"/>
    <property type="project" value="TreeGrafter"/>
</dbReference>
<dbReference type="OrthoDB" id="140919at2"/>
<dbReference type="GO" id="GO:0004347">
    <property type="term" value="F:glucose-6-phosphate isomerase activity"/>
    <property type="evidence" value="ECO:0007669"/>
    <property type="project" value="UniProtKB-UniRule"/>
</dbReference>
<comment type="pathway">
    <text evidence="1 8 9">Carbohydrate degradation; glycolysis; D-glyceraldehyde 3-phosphate and glycerone phosphate from D-glucose: step 2/4.</text>
</comment>
<dbReference type="InterPro" id="IPR001672">
    <property type="entry name" value="G6P_Isomerase"/>
</dbReference>
<feature type="active site" evidence="8">
    <location>
        <position position="390"/>
    </location>
</feature>
<evidence type="ECO:0000256" key="4">
    <source>
        <dbReference type="ARBA" id="ARBA00022490"/>
    </source>
</evidence>
<accession>A0A0A1Z641</accession>
<dbReference type="UniPathway" id="UPA00109">
    <property type="reaction ID" value="UER00181"/>
</dbReference>
<dbReference type="PROSITE" id="PS00765">
    <property type="entry name" value="P_GLUCOSE_ISOMERASE_1"/>
    <property type="match status" value="1"/>
</dbReference>
<evidence type="ECO:0000256" key="2">
    <source>
        <dbReference type="ARBA" id="ARBA00006604"/>
    </source>
</evidence>
<dbReference type="CDD" id="cd05015">
    <property type="entry name" value="SIS_PGI_1"/>
    <property type="match status" value="1"/>
</dbReference>
<evidence type="ECO:0000256" key="9">
    <source>
        <dbReference type="RuleBase" id="RU000612"/>
    </source>
</evidence>
<dbReference type="SUPFAM" id="SSF53697">
    <property type="entry name" value="SIS domain"/>
    <property type="match status" value="1"/>
</dbReference>
<dbReference type="InterPro" id="IPR035482">
    <property type="entry name" value="SIS_PGI_2"/>
</dbReference>
<evidence type="ECO:0000256" key="3">
    <source>
        <dbReference type="ARBA" id="ARBA00022432"/>
    </source>
</evidence>
<name>A0A0A1Z641_PSEFL</name>
<dbReference type="GO" id="GO:0005829">
    <property type="term" value="C:cytosol"/>
    <property type="evidence" value="ECO:0007669"/>
    <property type="project" value="TreeGrafter"/>
</dbReference>
<evidence type="ECO:0000313" key="10">
    <source>
        <dbReference type="EMBL" id="KGE68704.1"/>
    </source>
</evidence>
<comment type="catalytic activity">
    <reaction evidence="7 8 9">
        <text>alpha-D-glucose 6-phosphate = beta-D-fructose 6-phosphate</text>
        <dbReference type="Rhea" id="RHEA:11816"/>
        <dbReference type="ChEBI" id="CHEBI:57634"/>
        <dbReference type="ChEBI" id="CHEBI:58225"/>
        <dbReference type="EC" id="5.3.1.9"/>
    </reaction>
</comment>
<dbReference type="HAMAP" id="MF_00473">
    <property type="entry name" value="G6P_isomerase"/>
    <property type="match status" value="1"/>
</dbReference>
<dbReference type="EMBL" id="ASGY01000051">
    <property type="protein sequence ID" value="KGE68704.1"/>
    <property type="molecule type" value="Genomic_DNA"/>
</dbReference>
<proteinExistence type="inferred from homology"/>
<comment type="pathway">
    <text evidence="8">Carbohydrate biosynthesis; gluconeogenesis.</text>
</comment>
<dbReference type="AlphaFoldDB" id="A0A0A1Z641"/>
<dbReference type="GO" id="GO:0006094">
    <property type="term" value="P:gluconeogenesis"/>
    <property type="evidence" value="ECO:0007669"/>
    <property type="project" value="UniProtKB-UniRule"/>
</dbReference>
<dbReference type="CDD" id="cd05016">
    <property type="entry name" value="SIS_PGI_2"/>
    <property type="match status" value="1"/>
</dbReference>
<dbReference type="FunFam" id="3.40.50.10490:FF:000018">
    <property type="entry name" value="Glucose-6-phosphate isomerase"/>
    <property type="match status" value="1"/>
</dbReference>
<protein>
    <recommendedName>
        <fullName evidence="8">Glucose-6-phosphate isomerase</fullName>
        <shortName evidence="8">GPI</shortName>
        <ecNumber evidence="8">5.3.1.9</ecNumber>
    </recommendedName>
    <alternativeName>
        <fullName evidence="8">Phosphoglucose isomerase</fullName>
        <shortName evidence="8">PGI</shortName>
    </alternativeName>
    <alternativeName>
        <fullName evidence="8">Phosphohexose isomerase</fullName>
        <shortName evidence="8">PHI</shortName>
    </alternativeName>
</protein>
<dbReference type="PROSITE" id="PS00174">
    <property type="entry name" value="P_GLUCOSE_ISOMERASE_2"/>
    <property type="match status" value="1"/>
</dbReference>
<gene>
    <name evidence="8" type="primary">pgi</name>
    <name evidence="10" type="ORF">K814_0106910</name>
</gene>
<keyword evidence="6 8" id="KW-0413">Isomerase</keyword>
<dbReference type="Gene3D" id="3.40.50.10490">
    <property type="entry name" value="Glucose-6-phosphate isomerase like protein, domain 1"/>
    <property type="match status" value="2"/>
</dbReference>
<evidence type="ECO:0000256" key="5">
    <source>
        <dbReference type="ARBA" id="ARBA00023152"/>
    </source>
</evidence>
<dbReference type="Gene3D" id="1.10.1390.10">
    <property type="match status" value="1"/>
</dbReference>
<evidence type="ECO:0000256" key="6">
    <source>
        <dbReference type="ARBA" id="ARBA00023235"/>
    </source>
</evidence>
<dbReference type="EC" id="5.3.1.9" evidence="8"/>
<evidence type="ECO:0000256" key="8">
    <source>
        <dbReference type="HAMAP-Rule" id="MF_00473"/>
    </source>
</evidence>
<comment type="subcellular location">
    <subcellularLocation>
        <location evidence="8">Cytoplasm</location>
    </subcellularLocation>
</comment>
<dbReference type="UniPathway" id="UPA00138"/>
<dbReference type="InterPro" id="IPR023096">
    <property type="entry name" value="G6P_Isomerase_C"/>
</dbReference>
<dbReference type="NCBIfam" id="NF001211">
    <property type="entry name" value="PRK00179.1"/>
    <property type="match status" value="1"/>
</dbReference>
<comment type="similarity">
    <text evidence="2 8 9">Belongs to the GPI family.</text>
</comment>
<keyword evidence="3 8" id="KW-0312">Gluconeogenesis</keyword>
<dbReference type="InterPro" id="IPR018189">
    <property type="entry name" value="Phosphoglucose_isomerase_CS"/>
</dbReference>
<evidence type="ECO:0000313" key="11">
    <source>
        <dbReference type="Proteomes" id="UP000030060"/>
    </source>
</evidence>
<dbReference type="PROSITE" id="PS51463">
    <property type="entry name" value="P_GLUCOSE_ISOMERASE_3"/>
    <property type="match status" value="1"/>
</dbReference>
<dbReference type="GO" id="GO:0051156">
    <property type="term" value="P:glucose 6-phosphate metabolic process"/>
    <property type="evidence" value="ECO:0007669"/>
    <property type="project" value="TreeGrafter"/>
</dbReference>
<dbReference type="Proteomes" id="UP000030060">
    <property type="component" value="Unassembled WGS sequence"/>
</dbReference>
<dbReference type="GO" id="GO:0097367">
    <property type="term" value="F:carbohydrate derivative binding"/>
    <property type="evidence" value="ECO:0007669"/>
    <property type="project" value="InterPro"/>
</dbReference>
<feature type="active site" description="Proton donor" evidence="8">
    <location>
        <position position="359"/>
    </location>
</feature>
<feature type="active site" evidence="8">
    <location>
        <position position="518"/>
    </location>
</feature>
<dbReference type="InterPro" id="IPR035476">
    <property type="entry name" value="SIS_PGI_1"/>
</dbReference>
<dbReference type="PANTHER" id="PTHR11469">
    <property type="entry name" value="GLUCOSE-6-PHOSPHATE ISOMERASE"/>
    <property type="match status" value="1"/>
</dbReference>